<accession>A0ABZ2XGI5</accession>
<keyword evidence="2" id="KW-0732">Signal</keyword>
<dbReference type="Proteomes" id="UP001479520">
    <property type="component" value="Chromosome"/>
</dbReference>
<organism evidence="3 4">
    <name type="scientific">Azonexus hydrophilus</name>
    <dbReference type="NCBI Taxonomy" id="418702"/>
    <lineage>
        <taxon>Bacteria</taxon>
        <taxon>Pseudomonadati</taxon>
        <taxon>Pseudomonadota</taxon>
        <taxon>Betaproteobacteria</taxon>
        <taxon>Rhodocyclales</taxon>
        <taxon>Azonexaceae</taxon>
        <taxon>Azonexus</taxon>
    </lineage>
</organism>
<feature type="chain" id="PRO_5046763969" description="DUF4124 domain-containing protein" evidence="2">
    <location>
        <begin position="20"/>
        <end position="210"/>
    </location>
</feature>
<evidence type="ECO:0000256" key="1">
    <source>
        <dbReference type="SAM" id="MobiDB-lite"/>
    </source>
</evidence>
<evidence type="ECO:0000313" key="3">
    <source>
        <dbReference type="EMBL" id="WZJ21739.1"/>
    </source>
</evidence>
<reference evidence="3 4" key="1">
    <citation type="submission" date="2024-04" db="EMBL/GenBank/DDBJ databases">
        <title>Dissimilatory iodate-reducing microorganisms contribute to the enrichment of iodine in groundwater.</title>
        <authorList>
            <person name="Jiang Z."/>
        </authorList>
    </citation>
    <scope>NUCLEOTIDE SEQUENCE [LARGE SCALE GENOMIC DNA]</scope>
    <source>
        <strain evidence="3 4">NCP973</strain>
    </source>
</reference>
<proteinExistence type="predicted"/>
<dbReference type="RefSeq" id="WP_281985540.1">
    <property type="nucleotide sequence ID" value="NZ_CALFBA010000158.1"/>
</dbReference>
<dbReference type="EMBL" id="CP151406">
    <property type="protein sequence ID" value="WZJ21739.1"/>
    <property type="molecule type" value="Genomic_DNA"/>
</dbReference>
<feature type="region of interest" description="Disordered" evidence="1">
    <location>
        <begin position="63"/>
        <end position="91"/>
    </location>
</feature>
<evidence type="ECO:0000256" key="2">
    <source>
        <dbReference type="SAM" id="SignalP"/>
    </source>
</evidence>
<protein>
    <recommendedName>
        <fullName evidence="5">DUF4124 domain-containing protein</fullName>
    </recommendedName>
</protein>
<evidence type="ECO:0000313" key="4">
    <source>
        <dbReference type="Proteomes" id="UP001479520"/>
    </source>
</evidence>
<feature type="signal peptide" evidence="2">
    <location>
        <begin position="1"/>
        <end position="19"/>
    </location>
</feature>
<sequence length="210" mass="23700">MSRAVVALLLSLLAAPVWAAAGELFCCTEPASGRRICADMLPQQCRGLAYRVFDRAGNPIRDVAAPLTPEQKAAAAAEAQRKKEEEEKRLEQRRIDQALLTTYATAEDIDMAQRKAEGDVQLTIQTATAKITDLQKSQRKLAEEAEFYKRKAMPPELDTKLRTVGHEIRLQQELIQVKRKELEAIRSKYDSDRQRYFQLTGRSSAQPAER</sequence>
<gene>
    <name evidence="3" type="ORF">AADV58_00930</name>
</gene>
<name>A0ABZ2XGI5_9RHOO</name>
<evidence type="ECO:0008006" key="5">
    <source>
        <dbReference type="Google" id="ProtNLM"/>
    </source>
</evidence>
<keyword evidence="4" id="KW-1185">Reference proteome</keyword>
<feature type="compositionally biased region" description="Basic and acidic residues" evidence="1">
    <location>
        <begin position="79"/>
        <end position="91"/>
    </location>
</feature>